<dbReference type="GO" id="GO:0051075">
    <property type="term" value="F:S-adenosylmethionine:tRNA ribosyltransferase-isomerase activity"/>
    <property type="evidence" value="ECO:0007669"/>
    <property type="project" value="TreeGrafter"/>
</dbReference>
<keyword evidence="2 5" id="KW-0808">Transferase</keyword>
<evidence type="ECO:0000256" key="2">
    <source>
        <dbReference type="ARBA" id="ARBA00022679"/>
    </source>
</evidence>
<keyword evidence="1" id="KW-0963">Cytoplasm</keyword>
<evidence type="ECO:0000256" key="3">
    <source>
        <dbReference type="ARBA" id="ARBA00022691"/>
    </source>
</evidence>
<dbReference type="EMBL" id="LRQG01000002">
    <property type="protein sequence ID" value="KXA45127.1"/>
    <property type="molecule type" value="Genomic_DNA"/>
</dbReference>
<keyword evidence="3" id="KW-0949">S-adenosyl-L-methionine</keyword>
<dbReference type="AlphaFoldDB" id="A0A133QQJ7"/>
<evidence type="ECO:0000256" key="1">
    <source>
        <dbReference type="ARBA" id="ARBA00022490"/>
    </source>
</evidence>
<dbReference type="PANTHER" id="PTHR30307:SF0">
    <property type="entry name" value="S-ADENOSYLMETHIONINE:TRNA RIBOSYLTRANSFERASE-ISOMERASE"/>
    <property type="match status" value="1"/>
</dbReference>
<dbReference type="InterPro" id="IPR042118">
    <property type="entry name" value="QueA_dom1"/>
</dbReference>
<keyword evidence="4" id="KW-0671">Queuosine biosynthesis</keyword>
<dbReference type="PATRIC" id="fig|28128.5.peg.93"/>
<evidence type="ECO:0000313" key="6">
    <source>
        <dbReference type="Proteomes" id="UP000070533"/>
    </source>
</evidence>
<dbReference type="SUPFAM" id="SSF111337">
    <property type="entry name" value="QueA-like"/>
    <property type="match status" value="1"/>
</dbReference>
<dbReference type="InterPro" id="IPR036100">
    <property type="entry name" value="QueA_sf"/>
</dbReference>
<evidence type="ECO:0000256" key="4">
    <source>
        <dbReference type="ARBA" id="ARBA00022785"/>
    </source>
</evidence>
<dbReference type="GO" id="GO:0008616">
    <property type="term" value="P:tRNA queuosine(34) biosynthetic process"/>
    <property type="evidence" value="ECO:0007669"/>
    <property type="project" value="UniProtKB-KW"/>
</dbReference>
<gene>
    <name evidence="5" type="ORF">HMPREF3226_00094</name>
</gene>
<dbReference type="Proteomes" id="UP000070533">
    <property type="component" value="Unassembled WGS sequence"/>
</dbReference>
<dbReference type="Gene3D" id="2.40.10.240">
    <property type="entry name" value="QueA-like"/>
    <property type="match status" value="1"/>
</dbReference>
<dbReference type="OrthoDB" id="9805933at2"/>
<evidence type="ECO:0000313" key="5">
    <source>
        <dbReference type="EMBL" id="KXA45127.1"/>
    </source>
</evidence>
<dbReference type="NCBIfam" id="NF001140">
    <property type="entry name" value="PRK00147.1"/>
    <property type="match status" value="1"/>
</dbReference>
<reference evidence="6" key="1">
    <citation type="submission" date="2016-01" db="EMBL/GenBank/DDBJ databases">
        <authorList>
            <person name="Mitreva M."/>
            <person name="Pepin K.H."/>
            <person name="Mihindukulasuriya K.A."/>
            <person name="Fulton R."/>
            <person name="Fronick C."/>
            <person name="O'Laughlin M."/>
            <person name="Miner T."/>
            <person name="Herter B."/>
            <person name="Rosa B.A."/>
            <person name="Cordes M."/>
            <person name="Tomlinson C."/>
            <person name="Wollam A."/>
            <person name="Palsikar V.B."/>
            <person name="Mardis E.R."/>
            <person name="Wilson R.K."/>
        </authorList>
    </citation>
    <scope>NUCLEOTIDE SEQUENCE [LARGE SCALE GENOMIC DNA]</scope>
    <source>
        <strain evidence="6">MJR7716</strain>
    </source>
</reference>
<organism evidence="5 6">
    <name type="scientific">Prevotella corporis</name>
    <dbReference type="NCBI Taxonomy" id="28128"/>
    <lineage>
        <taxon>Bacteria</taxon>
        <taxon>Pseudomonadati</taxon>
        <taxon>Bacteroidota</taxon>
        <taxon>Bacteroidia</taxon>
        <taxon>Bacteroidales</taxon>
        <taxon>Prevotellaceae</taxon>
        <taxon>Prevotella</taxon>
    </lineage>
</organism>
<proteinExistence type="predicted"/>
<dbReference type="PANTHER" id="PTHR30307">
    <property type="entry name" value="S-ADENOSYLMETHIONINE:TRNA RIBOSYLTRANSFERASE-ISOMERASE"/>
    <property type="match status" value="1"/>
</dbReference>
<accession>A0A133QQJ7</accession>
<dbReference type="InterPro" id="IPR042119">
    <property type="entry name" value="QueA_dom2"/>
</dbReference>
<dbReference type="InterPro" id="IPR003699">
    <property type="entry name" value="QueA"/>
</dbReference>
<sequence length="394" mass="44886">MKLSQFKFDLPDDQVALYPHSSERVLNRADGTSQVFKITRRDESRLMVLHRKSGTIDMFKNKVKGKPKEEDFIRFKDVLDYFNEGDAFILNDTKVFPARLYGTKEKTDAKIEVFLLRELNQEMRLWDVLVEPARKIRIGNKLFFDESGTMVAEVIDNTTSRGRTLRFLYDCPHDEFKQELYALGEAPLPRYIIDNRPKAEGEDFAHADDEDMEYFQSVFADKEGAVTAPGTNIHFSEHMMKMMEIKGIKPAFITLHCGLGNFHDIEVEDLTKHKMDSEEMHITAEACKVVNETKEAGHHVCAVGASVVKATESAVGTDGFLKEYDGWTNKFIFPPYDFGLADSMLVNFYHPYSTLLMITAAFGGYDLVMEAYDKAVKGGYKFGCFGDSLLILND</sequence>
<dbReference type="STRING" id="28128.HMPREF3226_00094"/>
<protein>
    <submittedName>
        <fullName evidence="5">Putative S-adenosylmethionine:tRNA ribosyltransferase-isomerase</fullName>
    </submittedName>
</protein>
<dbReference type="Pfam" id="PF02547">
    <property type="entry name" value="Queuosine_synth"/>
    <property type="match status" value="1"/>
</dbReference>
<dbReference type="FunFam" id="2.40.10.240:FF:000002">
    <property type="entry name" value="S-adenosylmethionine:tRNA ribosyltransferase-isomerase"/>
    <property type="match status" value="1"/>
</dbReference>
<comment type="caution">
    <text evidence="5">The sequence shown here is derived from an EMBL/GenBank/DDBJ whole genome shotgun (WGS) entry which is preliminary data.</text>
</comment>
<dbReference type="Gene3D" id="3.40.1780.10">
    <property type="entry name" value="QueA-like"/>
    <property type="match status" value="1"/>
</dbReference>
<keyword evidence="6" id="KW-1185">Reference proteome</keyword>
<name>A0A133QQJ7_9BACT</name>
<dbReference type="eggNOG" id="COG0809">
    <property type="taxonomic scope" value="Bacteria"/>
</dbReference>
<keyword evidence="5" id="KW-0413">Isomerase</keyword>
<dbReference type="RefSeq" id="WP_060939953.1">
    <property type="nucleotide sequence ID" value="NZ_KQ957185.1"/>
</dbReference>